<feature type="domain" description="AAA+ ATPase" evidence="4">
    <location>
        <begin position="1"/>
        <end position="171"/>
    </location>
</feature>
<dbReference type="PANTHER" id="PTHR43146">
    <property type="entry name" value="CANCER-RELATED NUCLEOSIDE-TRIPHOSPHATASE"/>
    <property type="match status" value="1"/>
</dbReference>
<evidence type="ECO:0000256" key="3">
    <source>
        <dbReference type="ARBA" id="ARBA00022840"/>
    </source>
</evidence>
<dbReference type="InterPro" id="IPR003593">
    <property type="entry name" value="AAA+_ATPase"/>
</dbReference>
<evidence type="ECO:0000259" key="4">
    <source>
        <dbReference type="SMART" id="SM00382"/>
    </source>
</evidence>
<dbReference type="SUPFAM" id="SSF52540">
    <property type="entry name" value="P-loop containing nucleoside triphosphate hydrolases"/>
    <property type="match status" value="1"/>
</dbReference>
<dbReference type="Proteomes" id="UP000681414">
    <property type="component" value="Unassembled WGS sequence"/>
</dbReference>
<dbReference type="SMART" id="SM00382">
    <property type="entry name" value="AAA"/>
    <property type="match status" value="1"/>
</dbReference>
<keyword evidence="3" id="KW-0067">ATP-binding</keyword>
<dbReference type="GO" id="GO:0017111">
    <property type="term" value="F:ribonucleoside triphosphate phosphatase activity"/>
    <property type="evidence" value="ECO:0007669"/>
    <property type="project" value="InterPro"/>
</dbReference>
<gene>
    <name evidence="5" type="ORF">KHA97_03690</name>
</gene>
<protein>
    <submittedName>
        <fullName evidence="5">AAA family ATPase</fullName>
    </submittedName>
</protein>
<dbReference type="Pfam" id="PF03266">
    <property type="entry name" value="NTPase_1"/>
    <property type="match status" value="1"/>
</dbReference>
<accession>A0A942YF69</accession>
<dbReference type="PANTHER" id="PTHR43146:SF1">
    <property type="entry name" value="CANCER-RELATED NUCLEOSIDE-TRIPHOSPHATASE"/>
    <property type="match status" value="1"/>
</dbReference>
<organism evidence="5 6">
    <name type="scientific">Lederbergia citri</name>
    <dbReference type="NCBI Taxonomy" id="2833580"/>
    <lineage>
        <taxon>Bacteria</taxon>
        <taxon>Bacillati</taxon>
        <taxon>Bacillota</taxon>
        <taxon>Bacilli</taxon>
        <taxon>Bacillales</taxon>
        <taxon>Bacillaceae</taxon>
        <taxon>Lederbergia</taxon>
    </lineage>
</organism>
<keyword evidence="1" id="KW-0547">Nucleotide-binding</keyword>
<name>A0A942YF69_9BACI</name>
<comment type="caution">
    <text evidence="5">The sequence shown here is derived from an EMBL/GenBank/DDBJ whole genome shotgun (WGS) entry which is preliminary data.</text>
</comment>
<evidence type="ECO:0000313" key="5">
    <source>
        <dbReference type="EMBL" id="MBS4194177.1"/>
    </source>
</evidence>
<keyword evidence="6" id="KW-1185">Reference proteome</keyword>
<keyword evidence="2" id="KW-0378">Hydrolase</keyword>
<sequence>MKFTLLTAEPGTGKTTCIRKIINAIGIENCEGFYTEEVRKDDVRTGFVCVFLTGERTTLADIDSISELRLGRYGIELEDFGRLVIPTIEKALTTKKFLIIDEIGLMQLFSERFKETVNKVLNSDKIIIGTIFFNSHPEVDKLKENPNVHLVSITKENRDTIPYEIADELRKIVK</sequence>
<evidence type="ECO:0000313" key="6">
    <source>
        <dbReference type="Proteomes" id="UP000681414"/>
    </source>
</evidence>
<dbReference type="InterPro" id="IPR004948">
    <property type="entry name" value="Nuc-triphosphatase_THEP1"/>
</dbReference>
<dbReference type="InterPro" id="IPR027417">
    <property type="entry name" value="P-loop_NTPase"/>
</dbReference>
<evidence type="ECO:0000256" key="2">
    <source>
        <dbReference type="ARBA" id="ARBA00022801"/>
    </source>
</evidence>
<dbReference type="RefSeq" id="WP_213124294.1">
    <property type="nucleotide sequence ID" value="NZ_JAGYPG010000001.1"/>
</dbReference>
<dbReference type="AlphaFoldDB" id="A0A942YF69"/>
<dbReference type="EMBL" id="JAGYPG010000001">
    <property type="protein sequence ID" value="MBS4194177.1"/>
    <property type="molecule type" value="Genomic_DNA"/>
</dbReference>
<reference evidence="5 6" key="1">
    <citation type="submission" date="2021-05" db="EMBL/GenBank/DDBJ databases">
        <title>Novel Bacillus species.</title>
        <authorList>
            <person name="Liu G."/>
        </authorList>
    </citation>
    <scope>NUCLEOTIDE SEQUENCE [LARGE SCALE GENOMIC DNA]</scope>
    <source>
        <strain evidence="6">FJAT-49780</strain>
    </source>
</reference>
<dbReference type="Gene3D" id="3.40.50.300">
    <property type="entry name" value="P-loop containing nucleotide triphosphate hydrolases"/>
    <property type="match status" value="1"/>
</dbReference>
<dbReference type="GO" id="GO:0005524">
    <property type="term" value="F:ATP binding"/>
    <property type="evidence" value="ECO:0007669"/>
    <property type="project" value="UniProtKB-KW"/>
</dbReference>
<evidence type="ECO:0000256" key="1">
    <source>
        <dbReference type="ARBA" id="ARBA00022741"/>
    </source>
</evidence>
<proteinExistence type="predicted"/>